<dbReference type="EMBL" id="JQAZ01000007">
    <property type="protein sequence ID" value="KRN30377.1"/>
    <property type="molecule type" value="Genomic_DNA"/>
</dbReference>
<comment type="caution">
    <text evidence="1">The sequence shown here is derived from an EMBL/GenBank/DDBJ whole genome shotgun (WGS) entry which is preliminary data.</text>
</comment>
<evidence type="ECO:0008006" key="5">
    <source>
        <dbReference type="Google" id="ProtNLM"/>
    </source>
</evidence>
<evidence type="ECO:0000313" key="1">
    <source>
        <dbReference type="EMBL" id="KRN27656.1"/>
    </source>
</evidence>
<dbReference type="Proteomes" id="UP000051645">
    <property type="component" value="Unassembled WGS sequence"/>
</dbReference>
<protein>
    <recommendedName>
        <fullName evidence="5">YxjI protein</fullName>
    </recommendedName>
</protein>
<organism evidence="1 4">
    <name type="scientific">Lactobacillus selangorensis</name>
    <dbReference type="NCBI Taxonomy" id="81857"/>
    <lineage>
        <taxon>Bacteria</taxon>
        <taxon>Bacillati</taxon>
        <taxon>Bacillota</taxon>
        <taxon>Bacilli</taxon>
        <taxon>Lactobacillales</taxon>
        <taxon>Lactobacillaceae</taxon>
        <taxon>Lactobacillus</taxon>
    </lineage>
</organism>
<proteinExistence type="predicted"/>
<sequence>MQFVIREPERHLNGVTFIYDAHKRMQYLLVGNRGLRHNKISLYASSGELLGEIQQMSLGFSPRYDLWIDQQKVASLKKLFGMWREFTFVSGYNWLIVGDLVHNQYRILHHTSTLMTAQSILLPTGNGMALEITHDSDIVPCLLISAVLNHWARTKQKDRRPIWGSPVGMPMIP</sequence>
<accession>A0A0R2FGH0</accession>
<dbReference type="RefSeq" id="WP_057770917.1">
    <property type="nucleotide sequence ID" value="NZ_JQAT01000006.1"/>
</dbReference>
<dbReference type="STRING" id="81857.IV38_GL001868"/>
<dbReference type="AlphaFoldDB" id="A0A0R2FGH0"/>
<gene>
    <name evidence="1" type="ORF">IV38_GL001868</name>
    <name evidence="2" type="ORF">IV40_GL001966</name>
</gene>
<name>A0A0R2FGH0_9LACO</name>
<keyword evidence="3" id="KW-1185">Reference proteome</keyword>
<dbReference type="OrthoDB" id="2248181at2"/>
<evidence type="ECO:0000313" key="3">
    <source>
        <dbReference type="Proteomes" id="UP000051645"/>
    </source>
</evidence>
<reference evidence="3 4" key="1">
    <citation type="journal article" date="2015" name="Genome Announc.">
        <title>Expanding the biotechnology potential of lactobacilli through comparative genomics of 213 strains and associated genera.</title>
        <authorList>
            <person name="Sun Z."/>
            <person name="Harris H.M."/>
            <person name="McCann A."/>
            <person name="Guo C."/>
            <person name="Argimon S."/>
            <person name="Zhang W."/>
            <person name="Yang X."/>
            <person name="Jeffery I.B."/>
            <person name="Cooney J.C."/>
            <person name="Kagawa T.F."/>
            <person name="Liu W."/>
            <person name="Song Y."/>
            <person name="Salvetti E."/>
            <person name="Wrobel A."/>
            <person name="Rasinkangas P."/>
            <person name="Parkhill J."/>
            <person name="Rea M.C."/>
            <person name="O'Sullivan O."/>
            <person name="Ritari J."/>
            <person name="Douillard F.P."/>
            <person name="Paul Ross R."/>
            <person name="Yang R."/>
            <person name="Briner A.E."/>
            <person name="Felis G.E."/>
            <person name="de Vos W.M."/>
            <person name="Barrangou R."/>
            <person name="Klaenhammer T.R."/>
            <person name="Caufield P.W."/>
            <person name="Cui Y."/>
            <person name="Zhang H."/>
            <person name="O'Toole P.W."/>
        </authorList>
    </citation>
    <scope>NUCLEOTIDE SEQUENCE [LARGE SCALE GENOMIC DNA]</scope>
    <source>
        <strain evidence="1 4">ATCC BAA-66</strain>
        <strain evidence="2 3">DSM 13344</strain>
    </source>
</reference>
<dbReference type="Proteomes" id="UP000051751">
    <property type="component" value="Unassembled WGS sequence"/>
</dbReference>
<evidence type="ECO:0000313" key="2">
    <source>
        <dbReference type="EMBL" id="KRN30377.1"/>
    </source>
</evidence>
<evidence type="ECO:0000313" key="4">
    <source>
        <dbReference type="Proteomes" id="UP000051751"/>
    </source>
</evidence>
<dbReference type="PATRIC" id="fig|81857.3.peg.1894"/>
<dbReference type="EMBL" id="JQAT01000006">
    <property type="protein sequence ID" value="KRN27656.1"/>
    <property type="molecule type" value="Genomic_DNA"/>
</dbReference>